<keyword evidence="1" id="KW-1133">Transmembrane helix</keyword>
<dbReference type="RefSeq" id="WP_053819689.1">
    <property type="nucleotide sequence ID" value="NZ_CP006911.1"/>
</dbReference>
<accession>A0A0M4M474</accession>
<evidence type="ECO:0000313" key="2">
    <source>
        <dbReference type="EMBL" id="ALE02617.1"/>
    </source>
</evidence>
<evidence type="ECO:0000313" key="3">
    <source>
        <dbReference type="Proteomes" id="UP000068905"/>
    </source>
</evidence>
<keyword evidence="3" id="KW-1185">Reference proteome</keyword>
<dbReference type="KEGG" id="tsn:W908_01755"/>
<sequence>MNKFLKFFAKTLIALLGLWCVVASVLAIYDVSLYFPFYISEGEEMPYHRMVALRVTILLTFAFYSLKYLISESRQLYPIQFLDTILKTYFFSALVIGMRFDVAKSEYIVLLLFLLMAIFSHIVSRPKLRRYYYSKFSD</sequence>
<dbReference type="STRING" id="1125411.W908_01755"/>
<feature type="transmembrane region" description="Helical" evidence="1">
    <location>
        <begin position="106"/>
        <end position="124"/>
    </location>
</feature>
<reference evidence="2 3" key="1">
    <citation type="journal article" date="2015" name="Genome Announc.">
        <title>Genome Sequence of 'Candidatus Thioglobus singularis' Strain PS1, a Mixotroph from the SUP05 Clade of Marine Gammaproteobacteria.</title>
        <authorList>
            <person name="Marshall K.T."/>
            <person name="Morris R.M."/>
        </authorList>
    </citation>
    <scope>NUCLEOTIDE SEQUENCE [LARGE SCALE GENOMIC DNA]</scope>
    <source>
        <strain evidence="2 3">PS1</strain>
    </source>
</reference>
<name>A0A0M4M474_9GAMM</name>
<dbReference type="EMBL" id="CP006911">
    <property type="protein sequence ID" value="ALE02617.1"/>
    <property type="molecule type" value="Genomic_DNA"/>
</dbReference>
<gene>
    <name evidence="2" type="ORF">W908_01755</name>
</gene>
<keyword evidence="1" id="KW-0812">Transmembrane</keyword>
<organism evidence="2 3">
    <name type="scientific">Candidatus Pseudothioglobus singularis PS1</name>
    <dbReference type="NCBI Taxonomy" id="1125411"/>
    <lineage>
        <taxon>Bacteria</taxon>
        <taxon>Pseudomonadati</taxon>
        <taxon>Pseudomonadota</taxon>
        <taxon>Gammaproteobacteria</taxon>
        <taxon>Candidatus Pseudothioglobaceae</taxon>
        <taxon>Candidatus Pseudothioglobus</taxon>
    </lineage>
</organism>
<keyword evidence="1" id="KW-0472">Membrane</keyword>
<evidence type="ECO:0000256" key="1">
    <source>
        <dbReference type="SAM" id="Phobius"/>
    </source>
</evidence>
<dbReference type="AlphaFoldDB" id="A0A0M4M474"/>
<feature type="transmembrane region" description="Helical" evidence="1">
    <location>
        <begin position="51"/>
        <end position="69"/>
    </location>
</feature>
<dbReference type="Proteomes" id="UP000068905">
    <property type="component" value="Chromosome"/>
</dbReference>
<protein>
    <submittedName>
        <fullName evidence="2">Uncharacterized protein</fullName>
    </submittedName>
</protein>
<feature type="transmembrane region" description="Helical" evidence="1">
    <location>
        <begin position="81"/>
        <end position="100"/>
    </location>
</feature>
<proteinExistence type="predicted"/>